<protein>
    <submittedName>
        <fullName evidence="1">Uncharacterized protein</fullName>
    </submittedName>
</protein>
<accession>A0ACB8G0B3</accession>
<comment type="caution">
    <text evidence="1">The sequence shown here is derived from an EMBL/GenBank/DDBJ whole genome shotgun (WGS) entry which is preliminary data.</text>
</comment>
<reference evidence="1" key="1">
    <citation type="submission" date="2021-08" db="EMBL/GenBank/DDBJ databases">
        <title>The first chromosome-level gecko genome reveals the dynamic sex chromosomes of Neotropical dwarf geckos (Sphaerodactylidae: Sphaerodactylus).</title>
        <authorList>
            <person name="Pinto B.J."/>
            <person name="Keating S.E."/>
            <person name="Gamble T."/>
        </authorList>
    </citation>
    <scope>NUCLEOTIDE SEQUENCE</scope>
    <source>
        <strain evidence="1">TG3544</strain>
    </source>
</reference>
<dbReference type="EMBL" id="CM037615">
    <property type="protein sequence ID" value="KAH8012885.1"/>
    <property type="molecule type" value="Genomic_DNA"/>
</dbReference>
<dbReference type="Proteomes" id="UP000827872">
    <property type="component" value="Linkage Group LG02"/>
</dbReference>
<gene>
    <name evidence="1" type="ORF">K3G42_005016</name>
</gene>
<name>A0ACB8G0B3_9SAUR</name>
<evidence type="ECO:0000313" key="2">
    <source>
        <dbReference type="Proteomes" id="UP000827872"/>
    </source>
</evidence>
<proteinExistence type="predicted"/>
<keyword evidence="2" id="KW-1185">Reference proteome</keyword>
<organism evidence="1 2">
    <name type="scientific">Sphaerodactylus townsendi</name>
    <dbReference type="NCBI Taxonomy" id="933632"/>
    <lineage>
        <taxon>Eukaryota</taxon>
        <taxon>Metazoa</taxon>
        <taxon>Chordata</taxon>
        <taxon>Craniata</taxon>
        <taxon>Vertebrata</taxon>
        <taxon>Euteleostomi</taxon>
        <taxon>Lepidosauria</taxon>
        <taxon>Squamata</taxon>
        <taxon>Bifurcata</taxon>
        <taxon>Gekkota</taxon>
        <taxon>Sphaerodactylidae</taxon>
        <taxon>Sphaerodactylus</taxon>
    </lineage>
</organism>
<sequence>MAFLILFLFALLYVAARPAFTIQCRTCTGVNIECTGTLTTCSSEYDTCRLIFTEATLCKYEELKITHIHELVARCSVWASEGRRKPLIVAC</sequence>
<evidence type="ECO:0000313" key="1">
    <source>
        <dbReference type="EMBL" id="KAH8012885.1"/>
    </source>
</evidence>